<evidence type="ECO:0000313" key="2">
    <source>
        <dbReference type="EMBL" id="PAA53641.1"/>
    </source>
</evidence>
<keyword evidence="1" id="KW-0812">Transmembrane</keyword>
<protein>
    <submittedName>
        <fullName evidence="2">Uncharacterized protein</fullName>
    </submittedName>
</protein>
<organism evidence="2 3">
    <name type="scientific">Macrostomum lignano</name>
    <dbReference type="NCBI Taxonomy" id="282301"/>
    <lineage>
        <taxon>Eukaryota</taxon>
        <taxon>Metazoa</taxon>
        <taxon>Spiralia</taxon>
        <taxon>Lophotrochozoa</taxon>
        <taxon>Platyhelminthes</taxon>
        <taxon>Rhabditophora</taxon>
        <taxon>Macrostomorpha</taxon>
        <taxon>Macrostomida</taxon>
        <taxon>Macrostomidae</taxon>
        <taxon>Macrostomum</taxon>
    </lineage>
</organism>
<dbReference type="Proteomes" id="UP000215902">
    <property type="component" value="Unassembled WGS sequence"/>
</dbReference>
<dbReference type="AlphaFoldDB" id="A0A267DWE2"/>
<evidence type="ECO:0000313" key="3">
    <source>
        <dbReference type="Proteomes" id="UP000215902"/>
    </source>
</evidence>
<feature type="transmembrane region" description="Helical" evidence="1">
    <location>
        <begin position="32"/>
        <end position="53"/>
    </location>
</feature>
<keyword evidence="3" id="KW-1185">Reference proteome</keyword>
<accession>A0A267DWE2</accession>
<proteinExistence type="predicted"/>
<comment type="caution">
    <text evidence="2">The sequence shown here is derived from an EMBL/GenBank/DDBJ whole genome shotgun (WGS) entry which is preliminary data.</text>
</comment>
<keyword evidence="1" id="KW-0472">Membrane</keyword>
<keyword evidence="1" id="KW-1133">Transmembrane helix</keyword>
<evidence type="ECO:0000256" key="1">
    <source>
        <dbReference type="SAM" id="Phobius"/>
    </source>
</evidence>
<sequence>MTAESIANTGQVEEAPAATTTARWRCLLQSTASGNLLCLLLAFLCICSLAPAASGMFMDYGGLPDFAFDAEPPASFLVSSPDEASLTCRQEDHRLQLRWRFEEIDWSTDSAVASVNASDYVGPMAESTLPFYDAGRGRLVFRAGSNDGQFVLSPPHRFQGLPKYKLYCEARSGSNNVLLSRMMLPRKMSTLRTVKAVLNCFSGPLNGSAVCRLLTDRACTGSANTSMLSTSGSRRLATGASATPALGSAWTPAAAASARNSPLSMPRKATCT</sequence>
<reference evidence="2 3" key="1">
    <citation type="submission" date="2017-06" db="EMBL/GenBank/DDBJ databases">
        <title>A platform for efficient transgenesis in Macrostomum lignano, a flatworm model organism for stem cell research.</title>
        <authorList>
            <person name="Berezikov E."/>
        </authorList>
    </citation>
    <scope>NUCLEOTIDE SEQUENCE [LARGE SCALE GENOMIC DNA]</scope>
    <source>
        <strain evidence="2">DV1</strain>
        <tissue evidence="2">Whole organism</tissue>
    </source>
</reference>
<name>A0A267DWE2_9PLAT</name>
<dbReference type="EMBL" id="NIVC01003050">
    <property type="protein sequence ID" value="PAA53641.1"/>
    <property type="molecule type" value="Genomic_DNA"/>
</dbReference>
<gene>
    <name evidence="2" type="ORF">BOX15_Mlig015194g2</name>
</gene>